<feature type="domain" description="Protein kinase" evidence="5">
    <location>
        <begin position="121"/>
        <end position="434"/>
    </location>
</feature>
<dbReference type="PANTHER" id="PTHR43851">
    <property type="match status" value="1"/>
</dbReference>
<keyword evidence="2" id="KW-0808">Transferase</keyword>
<comment type="caution">
    <text evidence="6">The sequence shown here is derived from an EMBL/GenBank/DDBJ whole genome shotgun (WGS) entry which is preliminary data.</text>
</comment>
<evidence type="ECO:0000313" key="6">
    <source>
        <dbReference type="EMBL" id="RJS45350.1"/>
    </source>
</evidence>
<dbReference type="AlphaFoldDB" id="A0A3A5HBE6"/>
<evidence type="ECO:0000256" key="4">
    <source>
        <dbReference type="ARBA" id="ARBA00022840"/>
    </source>
</evidence>
<dbReference type="InterPro" id="IPR051409">
    <property type="entry name" value="Atypical_kinase_ADCK"/>
</dbReference>
<evidence type="ECO:0000256" key="2">
    <source>
        <dbReference type="ARBA" id="ARBA00022679"/>
    </source>
</evidence>
<evidence type="ECO:0000313" key="7">
    <source>
        <dbReference type="Proteomes" id="UP000276542"/>
    </source>
</evidence>
<evidence type="ECO:0000259" key="5">
    <source>
        <dbReference type="PROSITE" id="PS50011"/>
    </source>
</evidence>
<gene>
    <name evidence="6" type="ORF">D4739_03375</name>
</gene>
<dbReference type="InterPro" id="IPR011009">
    <property type="entry name" value="Kinase-like_dom_sf"/>
</dbReference>
<keyword evidence="3" id="KW-0547">Nucleotide-binding</keyword>
<dbReference type="InterPro" id="IPR000719">
    <property type="entry name" value="Prot_kinase_dom"/>
</dbReference>
<keyword evidence="7" id="KW-1185">Reference proteome</keyword>
<dbReference type="PANTHER" id="PTHR43851:SF3">
    <property type="entry name" value="COENZYME Q8"/>
    <property type="match status" value="1"/>
</dbReference>
<evidence type="ECO:0000256" key="3">
    <source>
        <dbReference type="ARBA" id="ARBA00022741"/>
    </source>
</evidence>
<dbReference type="SUPFAM" id="SSF56112">
    <property type="entry name" value="Protein kinase-like (PK-like)"/>
    <property type="match status" value="1"/>
</dbReference>
<dbReference type="OrthoDB" id="9795390at2"/>
<proteinExistence type="inferred from homology"/>
<reference evidence="7" key="1">
    <citation type="submission" date="2018-09" db="EMBL/GenBank/DDBJ databases">
        <authorList>
            <person name="Zhu H."/>
        </authorList>
    </citation>
    <scope>NUCLEOTIDE SEQUENCE [LARGE SCALE GENOMIC DNA]</scope>
    <source>
        <strain evidence="7">K1W22B-1</strain>
    </source>
</reference>
<dbReference type="PROSITE" id="PS50011">
    <property type="entry name" value="PROTEIN_KINASE_DOM"/>
    <property type="match status" value="1"/>
</dbReference>
<dbReference type="InterPro" id="IPR034646">
    <property type="entry name" value="ADCK3_dom"/>
</dbReference>
<accession>A0A3A5HBE6</accession>
<dbReference type="CDD" id="cd13970">
    <property type="entry name" value="ABC1_ADCK3"/>
    <property type="match status" value="1"/>
</dbReference>
<organism evidence="6 7">
    <name type="scientific">Nocardioides cavernaquae</name>
    <dbReference type="NCBI Taxonomy" id="2321396"/>
    <lineage>
        <taxon>Bacteria</taxon>
        <taxon>Bacillati</taxon>
        <taxon>Actinomycetota</taxon>
        <taxon>Actinomycetes</taxon>
        <taxon>Propionibacteriales</taxon>
        <taxon>Nocardioidaceae</taxon>
        <taxon>Nocardioides</taxon>
    </lineage>
</organism>
<sequence length="434" mass="47137">MRRSTLGRGAKLATLPLGFAGRTAIGVGKRVGGKPAEAVFSEIQRRTADQLFTVLGELKGGAMKLGQAMSIFESALPEELVAPYREVLTKLQDAAPPMTLRMLEEVLSEELGEDWRAEFKTFDDRPAASASLGQVHRAVWSDGTDVAVKIQYPGAARALRSDLRAISRLGRLFAVLAPGIDLKALLAEIEARATEELDYELEASAQRVFAAEYADDPEVVVPYVLHATPRVLVTSWLESDQSIAGVIRNGSPEERDRAGFLYATFLVSSPARTGLLHADPHPGNFRLLSDGRLGVVDFGAAARLPDGFPRPLGELLRLVSDGDWEGAAASLRANGFLLPHTRFEPAELADYLGPMLAPAREEVFGFSRSWLRGEAARVAIPTPENFSRAVKINLPPEYMLIHRVWMGGIGVLCQLEATLPFRGMLADNVPGFAD</sequence>
<name>A0A3A5HBE6_9ACTN</name>
<keyword evidence="4" id="KW-0067">ATP-binding</keyword>
<dbReference type="Pfam" id="PF03109">
    <property type="entry name" value="ABC1"/>
    <property type="match status" value="1"/>
</dbReference>
<evidence type="ECO:0000256" key="1">
    <source>
        <dbReference type="ARBA" id="ARBA00009670"/>
    </source>
</evidence>
<dbReference type="Proteomes" id="UP000276542">
    <property type="component" value="Unassembled WGS sequence"/>
</dbReference>
<protein>
    <submittedName>
        <fullName evidence="6">AarF/ABC1/UbiB kinase family protein</fullName>
    </submittedName>
</protein>
<dbReference type="EMBL" id="QYRP01000002">
    <property type="protein sequence ID" value="RJS45350.1"/>
    <property type="molecule type" value="Genomic_DNA"/>
</dbReference>
<dbReference type="InterPro" id="IPR004147">
    <property type="entry name" value="ABC1_dom"/>
</dbReference>
<keyword evidence="6" id="KW-0418">Kinase</keyword>
<dbReference type="GO" id="GO:0004672">
    <property type="term" value="F:protein kinase activity"/>
    <property type="evidence" value="ECO:0007669"/>
    <property type="project" value="InterPro"/>
</dbReference>
<dbReference type="GO" id="GO:0005524">
    <property type="term" value="F:ATP binding"/>
    <property type="evidence" value="ECO:0007669"/>
    <property type="project" value="UniProtKB-KW"/>
</dbReference>
<comment type="similarity">
    <text evidence="1">Belongs to the protein kinase superfamily. ADCK protein kinase family.</text>
</comment>